<dbReference type="InterPro" id="IPR042213">
    <property type="entry name" value="NBD_C_sf"/>
</dbReference>
<feature type="domain" description="Four-carbon acid sugar kinase N-terminal" evidence="13">
    <location>
        <begin position="14"/>
        <end position="240"/>
    </location>
</feature>
<reference evidence="15 16" key="1">
    <citation type="submission" date="2019-08" db="EMBL/GenBank/DDBJ databases">
        <authorList>
            <person name="Dhanesh K."/>
            <person name="Kumar G."/>
            <person name="Sasikala C."/>
            <person name="Venkata Ramana C."/>
        </authorList>
    </citation>
    <scope>NUCLEOTIDE SEQUENCE [LARGE SCALE GENOMIC DNA]</scope>
    <source>
        <strain evidence="15 16">JC645</strain>
    </source>
</reference>
<evidence type="ECO:0000256" key="2">
    <source>
        <dbReference type="ARBA" id="ARBA00022679"/>
    </source>
</evidence>
<dbReference type="InterPro" id="IPR037051">
    <property type="entry name" value="4-carb_acid_sugar_kinase_N_sf"/>
</dbReference>
<evidence type="ECO:0000256" key="9">
    <source>
        <dbReference type="ARBA" id="ARBA00037335"/>
    </source>
</evidence>
<name>A0A5M6D7D2_9BACT</name>
<evidence type="ECO:0000259" key="13">
    <source>
        <dbReference type="Pfam" id="PF07005"/>
    </source>
</evidence>
<dbReference type="Proteomes" id="UP000324479">
    <property type="component" value="Unassembled WGS sequence"/>
</dbReference>
<protein>
    <recommendedName>
        <fullName evidence="11">3-oxo-tetronate kinase</fullName>
        <ecNumber evidence="10">2.7.1.217</ecNumber>
    </recommendedName>
    <alternativeName>
        <fullName evidence="12">3-dehydrotetronate 4-kinase</fullName>
    </alternativeName>
</protein>
<dbReference type="EC" id="2.7.1.217" evidence="10"/>
<keyword evidence="6" id="KW-0119">Carbohydrate metabolism</keyword>
<keyword evidence="2" id="KW-0808">Transferase</keyword>
<dbReference type="EMBL" id="VWOX01000009">
    <property type="protein sequence ID" value="KAA5541759.1"/>
    <property type="molecule type" value="Genomic_DNA"/>
</dbReference>
<dbReference type="NCBIfam" id="NF043035">
    <property type="entry name" value="OxoTetrKin"/>
    <property type="match status" value="1"/>
</dbReference>
<dbReference type="InterPro" id="IPR050007">
    <property type="entry name" value="OtnK"/>
</dbReference>
<comment type="function">
    <text evidence="9">Catalyzes the ATP-dependent phosphorylation of 3-oxo-tetronate to 3-oxo-tetronate 4-phosphate.</text>
</comment>
<evidence type="ECO:0000313" key="16">
    <source>
        <dbReference type="Proteomes" id="UP000324479"/>
    </source>
</evidence>
<evidence type="ECO:0000256" key="11">
    <source>
        <dbReference type="ARBA" id="ARBA00039461"/>
    </source>
</evidence>
<evidence type="ECO:0000256" key="8">
    <source>
        <dbReference type="ARBA" id="ARBA00036346"/>
    </source>
</evidence>
<sequence length="436" mass="46653">MAVLPHTRRRSPVLGCLADDVTGATDLALNLVQGGMRVVQLLGIPEPSAWARVEGFDAVVVALKTRSVTASVSVQQSLAVLDQLLTAGIERIYFKYCSTFDSTDEGNIGPVAEALMERLACDQTIFCPAFPDAGRTVYQGHLFVGDKLLHESGMQHHPLNPMTDANLVRVLRKQTHGEVGLLPAGVIDNGAAAITEHLDQLQKRGLKLVIADTCRPPHLESLAAVAADLPLVTGGSGLGRFLPAAYQTRGLWGPVGDGGQAFAIDGRSAIIAGSCSPATQAQVRWMKRRSACWEVDVEAVLADPEMQVRKLFDWATNVSAELPLMITSSASPEHVERLQQRFGRENVATALERFFALVAVLLVERLSVRRLVLAGGETSGAVADRLGVRVLEIGPEICPGVPWTQTLGSDPPLALALKSGNFGGEDFFQAALEQFG</sequence>
<evidence type="ECO:0000313" key="15">
    <source>
        <dbReference type="EMBL" id="KAA5541759.1"/>
    </source>
</evidence>
<keyword evidence="5" id="KW-0067">ATP-binding</keyword>
<comment type="similarity">
    <text evidence="1">Belongs to the four-carbon acid sugar kinase family.</text>
</comment>
<evidence type="ECO:0000256" key="4">
    <source>
        <dbReference type="ARBA" id="ARBA00022777"/>
    </source>
</evidence>
<comment type="caution">
    <text evidence="15">The sequence shown here is derived from an EMBL/GenBank/DDBJ whole genome shotgun (WGS) entry which is preliminary data.</text>
</comment>
<keyword evidence="3" id="KW-0547">Nucleotide-binding</keyword>
<evidence type="ECO:0000256" key="1">
    <source>
        <dbReference type="ARBA" id="ARBA00005715"/>
    </source>
</evidence>
<feature type="domain" description="Four-carbon acid sugar kinase nucleotide binding" evidence="14">
    <location>
        <begin position="269"/>
        <end position="428"/>
    </location>
</feature>
<dbReference type="AlphaFoldDB" id="A0A5M6D7D2"/>
<dbReference type="GO" id="GO:0016301">
    <property type="term" value="F:kinase activity"/>
    <property type="evidence" value="ECO:0007669"/>
    <property type="project" value="UniProtKB-KW"/>
</dbReference>
<evidence type="ECO:0000256" key="5">
    <source>
        <dbReference type="ARBA" id="ARBA00022840"/>
    </source>
</evidence>
<dbReference type="SUPFAM" id="SSF142764">
    <property type="entry name" value="YgbK-like"/>
    <property type="match status" value="1"/>
</dbReference>
<dbReference type="Gene3D" id="3.40.980.20">
    <property type="entry name" value="Four-carbon acid sugar kinase, nucleotide binding domain"/>
    <property type="match status" value="1"/>
</dbReference>
<comment type="catalytic activity">
    <reaction evidence="7">
        <text>3-dehydro-L-erythronate + ATP = 3-dehydro-4-O-phospho-L-erythronate + ADP + H(+)</text>
        <dbReference type="Rhea" id="RHEA:52552"/>
        <dbReference type="ChEBI" id="CHEBI:15378"/>
        <dbReference type="ChEBI" id="CHEBI:30616"/>
        <dbReference type="ChEBI" id="CHEBI:136592"/>
        <dbReference type="ChEBI" id="CHEBI:136670"/>
        <dbReference type="ChEBI" id="CHEBI:456216"/>
        <dbReference type="EC" id="2.7.1.217"/>
    </reaction>
</comment>
<dbReference type="InterPro" id="IPR010737">
    <property type="entry name" value="4-carb_acid_sugar_kinase_N"/>
</dbReference>
<organism evidence="15 16">
    <name type="scientific">Roseiconus nitratireducens</name>
    <dbReference type="NCBI Taxonomy" id="2605748"/>
    <lineage>
        <taxon>Bacteria</taxon>
        <taxon>Pseudomonadati</taxon>
        <taxon>Planctomycetota</taxon>
        <taxon>Planctomycetia</taxon>
        <taxon>Pirellulales</taxon>
        <taxon>Pirellulaceae</taxon>
        <taxon>Roseiconus</taxon>
    </lineage>
</organism>
<dbReference type="Gene3D" id="3.40.50.10840">
    <property type="entry name" value="Putative sugar-binding, N-terminal domain"/>
    <property type="match status" value="1"/>
</dbReference>
<dbReference type="Pfam" id="PF17042">
    <property type="entry name" value="NBD_C"/>
    <property type="match status" value="1"/>
</dbReference>
<evidence type="ECO:0000256" key="3">
    <source>
        <dbReference type="ARBA" id="ARBA00022741"/>
    </source>
</evidence>
<dbReference type="GO" id="GO:0005524">
    <property type="term" value="F:ATP binding"/>
    <property type="evidence" value="ECO:0007669"/>
    <property type="project" value="UniProtKB-KW"/>
</dbReference>
<evidence type="ECO:0000256" key="10">
    <source>
        <dbReference type="ARBA" id="ARBA00039095"/>
    </source>
</evidence>
<proteinExistence type="inferred from homology"/>
<keyword evidence="4 15" id="KW-0418">Kinase</keyword>
<gene>
    <name evidence="15" type="ORF">FYK55_16195</name>
</gene>
<keyword evidence="16" id="KW-1185">Reference proteome</keyword>
<evidence type="ECO:0000256" key="7">
    <source>
        <dbReference type="ARBA" id="ARBA00035898"/>
    </source>
</evidence>
<comment type="catalytic activity">
    <reaction evidence="8">
        <text>3-dehydro-D-erythronate + ATP = 3-dehydro-4-O-phospho-D-erythronate + ADP + H(+)</text>
        <dbReference type="Rhea" id="RHEA:52556"/>
        <dbReference type="ChEBI" id="CHEBI:15378"/>
        <dbReference type="ChEBI" id="CHEBI:30616"/>
        <dbReference type="ChEBI" id="CHEBI:57958"/>
        <dbReference type="ChEBI" id="CHEBI:136593"/>
        <dbReference type="ChEBI" id="CHEBI:456216"/>
        <dbReference type="EC" id="2.7.1.217"/>
    </reaction>
</comment>
<evidence type="ECO:0000256" key="12">
    <source>
        <dbReference type="ARBA" id="ARBA00041377"/>
    </source>
</evidence>
<evidence type="ECO:0000256" key="6">
    <source>
        <dbReference type="ARBA" id="ARBA00023277"/>
    </source>
</evidence>
<dbReference type="InterPro" id="IPR031475">
    <property type="entry name" value="NBD_C"/>
</dbReference>
<dbReference type="Pfam" id="PF07005">
    <property type="entry name" value="SBD_N"/>
    <property type="match status" value="1"/>
</dbReference>
<evidence type="ECO:0000259" key="14">
    <source>
        <dbReference type="Pfam" id="PF17042"/>
    </source>
</evidence>
<accession>A0A5M6D7D2</accession>
<dbReference type="RefSeq" id="WP_150077490.1">
    <property type="nucleotide sequence ID" value="NZ_VWOX01000009.1"/>
</dbReference>